<organism evidence="2 3">
    <name type="scientific">Ceratopteris richardii</name>
    <name type="common">Triangle waterfern</name>
    <dbReference type="NCBI Taxonomy" id="49495"/>
    <lineage>
        <taxon>Eukaryota</taxon>
        <taxon>Viridiplantae</taxon>
        <taxon>Streptophyta</taxon>
        <taxon>Embryophyta</taxon>
        <taxon>Tracheophyta</taxon>
        <taxon>Polypodiopsida</taxon>
        <taxon>Polypodiidae</taxon>
        <taxon>Polypodiales</taxon>
        <taxon>Pteridineae</taxon>
        <taxon>Pteridaceae</taxon>
        <taxon>Parkerioideae</taxon>
        <taxon>Ceratopteris</taxon>
    </lineage>
</organism>
<sequence length="633" mass="68157">MLPTRSADLVLARSSNVDLPTPCRKDSGFSIISLSNTHTHKHSDLCDGPRGFDSRGLHSSISIDCRCHRPADDLTRDAAMLLQQVLEELSKEAITTEEGTDEDANLNAGKQPLSRGCQTADPKVREASTMVDSASSRQVATSATTSLESTKATVKTKWLGRRGRCLQKNDSGTLIRNTSSSNSELLHRAAVVAKDIQVASHGRLSAPALLANCLLSMISLSGDLDEDGDEGGIRRIGHHMPSSSSSSQQDLSQMRSSAALMCSPTRTPIMPYSDSHPQPAQDKKTMEADCISASVKSAQFPSPVPSTVDVPPQNASTAPINENTDCSIESLTVGCDPIVHNLQRTSIDDSSDSALCKDHGPRYLARGDGERRGSPLRDADGMRGHGGMQRVGCCMLGLKTSCSFGSFRRTVSFLDSSLCALGDSHSFWSSNGTSGRHLDNESSKGAGALSQQNCRKWDYPSELRNLITRTVTCCSSNATKRFRRSRRRNTMLLPSVSRSEPIGPILHLQSAETTAENSTKLEEANAVLFDDIPVVTSFVYGTSSASSSLSQGAAQKLISDNAIHPWLAENTPSPGLALLHVSLSRRHSSDDLSREHDLSTFNDPDDDLRVSQDDLEVGLQKKRLSGSHVSRGS</sequence>
<proteinExistence type="predicted"/>
<dbReference type="AlphaFoldDB" id="A0A8T2TTZ8"/>
<comment type="caution">
    <text evidence="2">The sequence shown here is derived from an EMBL/GenBank/DDBJ whole genome shotgun (WGS) entry which is preliminary data.</text>
</comment>
<dbReference type="EMBL" id="CM035415">
    <property type="protein sequence ID" value="KAH7426887.1"/>
    <property type="molecule type" value="Genomic_DNA"/>
</dbReference>
<feature type="region of interest" description="Disordered" evidence="1">
    <location>
        <begin position="95"/>
        <end position="118"/>
    </location>
</feature>
<keyword evidence="3" id="KW-1185">Reference proteome</keyword>
<feature type="region of interest" description="Disordered" evidence="1">
    <location>
        <begin position="361"/>
        <end position="382"/>
    </location>
</feature>
<feature type="compositionally biased region" description="Basic and acidic residues" evidence="1">
    <location>
        <begin position="589"/>
        <end position="598"/>
    </location>
</feature>
<feature type="region of interest" description="Disordered" evidence="1">
    <location>
        <begin position="589"/>
        <end position="611"/>
    </location>
</feature>
<evidence type="ECO:0000256" key="1">
    <source>
        <dbReference type="SAM" id="MobiDB-lite"/>
    </source>
</evidence>
<evidence type="ECO:0000313" key="3">
    <source>
        <dbReference type="Proteomes" id="UP000825935"/>
    </source>
</evidence>
<reference evidence="2" key="1">
    <citation type="submission" date="2021-08" db="EMBL/GenBank/DDBJ databases">
        <title>WGS assembly of Ceratopteris richardii.</title>
        <authorList>
            <person name="Marchant D.B."/>
            <person name="Chen G."/>
            <person name="Jenkins J."/>
            <person name="Shu S."/>
            <person name="Leebens-Mack J."/>
            <person name="Grimwood J."/>
            <person name="Schmutz J."/>
            <person name="Soltis P."/>
            <person name="Soltis D."/>
            <person name="Chen Z.-H."/>
        </authorList>
    </citation>
    <scope>NUCLEOTIDE SEQUENCE</scope>
    <source>
        <strain evidence="2">Whitten #5841</strain>
        <tissue evidence="2">Leaf</tissue>
    </source>
</reference>
<evidence type="ECO:0000313" key="2">
    <source>
        <dbReference type="EMBL" id="KAH7426887.1"/>
    </source>
</evidence>
<dbReference type="Proteomes" id="UP000825935">
    <property type="component" value="Chromosome 10"/>
</dbReference>
<accession>A0A8T2TTZ8</accession>
<protein>
    <submittedName>
        <fullName evidence="2">Uncharacterized protein</fullName>
    </submittedName>
</protein>
<name>A0A8T2TTZ8_CERRI</name>
<gene>
    <name evidence="2" type="ORF">KP509_10G020600</name>
</gene>